<name>A0A9P1DRR0_9DINO</name>
<evidence type="ECO:0000313" key="6">
    <source>
        <dbReference type="Proteomes" id="UP001152797"/>
    </source>
</evidence>
<dbReference type="SMART" id="SM00356">
    <property type="entry name" value="ZnF_C3H1"/>
    <property type="match status" value="2"/>
</dbReference>
<keyword evidence="1" id="KW-0479">Metal-binding</keyword>
<feature type="region of interest" description="Disordered" evidence="2">
    <location>
        <begin position="462"/>
        <end position="495"/>
    </location>
</feature>
<feature type="region of interest" description="Disordered" evidence="2">
    <location>
        <begin position="109"/>
        <end position="136"/>
    </location>
</feature>
<dbReference type="EMBL" id="CAMXCT010006268">
    <property type="protein sequence ID" value="CAI4014296.1"/>
    <property type="molecule type" value="Genomic_DNA"/>
</dbReference>
<feature type="compositionally biased region" description="Low complexity" evidence="2">
    <location>
        <begin position="36"/>
        <end position="58"/>
    </location>
</feature>
<dbReference type="EMBL" id="CAMXCT030006268">
    <property type="protein sequence ID" value="CAL4801608.1"/>
    <property type="molecule type" value="Genomic_DNA"/>
</dbReference>
<evidence type="ECO:0000256" key="1">
    <source>
        <dbReference type="PROSITE-ProRule" id="PRU00723"/>
    </source>
</evidence>
<dbReference type="EMBL" id="CAMXCT020006268">
    <property type="protein sequence ID" value="CAL1167671.1"/>
    <property type="molecule type" value="Genomic_DNA"/>
</dbReference>
<organism evidence="4">
    <name type="scientific">Cladocopium goreaui</name>
    <dbReference type="NCBI Taxonomy" id="2562237"/>
    <lineage>
        <taxon>Eukaryota</taxon>
        <taxon>Sar</taxon>
        <taxon>Alveolata</taxon>
        <taxon>Dinophyceae</taxon>
        <taxon>Suessiales</taxon>
        <taxon>Symbiodiniaceae</taxon>
        <taxon>Cladocopium</taxon>
    </lineage>
</organism>
<feature type="region of interest" description="Disordered" evidence="2">
    <location>
        <begin position="1"/>
        <end position="79"/>
    </location>
</feature>
<feature type="compositionally biased region" description="Basic and acidic residues" evidence="2">
    <location>
        <begin position="7"/>
        <end position="21"/>
    </location>
</feature>
<dbReference type="InterPro" id="IPR000571">
    <property type="entry name" value="Znf_CCCH"/>
</dbReference>
<feature type="zinc finger region" description="C3H1-type" evidence="1">
    <location>
        <begin position="134"/>
        <end position="161"/>
    </location>
</feature>
<dbReference type="Gene3D" id="3.30.1370.210">
    <property type="match status" value="1"/>
</dbReference>
<feature type="compositionally biased region" description="Pro residues" evidence="2">
    <location>
        <begin position="423"/>
        <end position="435"/>
    </location>
</feature>
<reference evidence="5 6" key="2">
    <citation type="submission" date="2024-05" db="EMBL/GenBank/DDBJ databases">
        <authorList>
            <person name="Chen Y."/>
            <person name="Shah S."/>
            <person name="Dougan E. K."/>
            <person name="Thang M."/>
            <person name="Chan C."/>
        </authorList>
    </citation>
    <scope>NUCLEOTIDE SEQUENCE [LARGE SCALE GENOMIC DNA]</scope>
</reference>
<reference evidence="4" key="1">
    <citation type="submission" date="2022-10" db="EMBL/GenBank/DDBJ databases">
        <authorList>
            <person name="Chen Y."/>
            <person name="Dougan E. K."/>
            <person name="Chan C."/>
            <person name="Rhodes N."/>
            <person name="Thang M."/>
        </authorList>
    </citation>
    <scope>NUCLEOTIDE SEQUENCE</scope>
</reference>
<sequence>MRRHIARAREDRNIAARDHKFVHCYPSPTPKDGKTGKPSAPAPKGKPGAPVLPSGNPKSHGKGKGKGGKRSRSPSTRDTSKTFCHFHFNKGNCKHGDKCQYSHSQYHWDKRKDKGGKGKNSRSATPRRLQTPGGKKDRHCYGWLKGDCQKGDKCTFKHDPSMKGKRAAPSTKTPDAKATPALIREYDDDFIVNAVPVEKKNKMDVKFNDKVETIVYVKPDFEVIPHVPGQYGRRGNVMCITMPIELKDRRFIMDSGSGHDLISSTRVDRMDIDTYQSDRVNFHTANGITSTTTMVDLDFDTFNDPARAHVLEDAPSVLSLGKRCMEQGYTFVWPSGREPYMINSEGGKIKMEDYRPSSDYEAELVMKVLGLSGNNHASRKTRKKKRSKRKTTPAEEEFHRLMEEMDIKLDKEKADDAEVVDGPPLPPPDGEPPYDGPEHHSMGKPGDGIIYLSDIGEHVKLDKRGRPYRVGPDGRKEVRGSPRPKSSYSPEEWRALSAKERDAKMVARTVLSVWGRSEESGNVYLRPTIR</sequence>
<protein>
    <submittedName>
        <fullName evidence="5">C3H1-type domain-containing protein</fullName>
    </submittedName>
</protein>
<feature type="region of interest" description="Disordered" evidence="2">
    <location>
        <begin position="371"/>
        <end position="397"/>
    </location>
</feature>
<feature type="compositionally biased region" description="Basic residues" evidence="2">
    <location>
        <begin position="59"/>
        <end position="72"/>
    </location>
</feature>
<evidence type="ECO:0000313" key="5">
    <source>
        <dbReference type="EMBL" id="CAL4801608.1"/>
    </source>
</evidence>
<dbReference type="Proteomes" id="UP001152797">
    <property type="component" value="Unassembled WGS sequence"/>
</dbReference>
<evidence type="ECO:0000256" key="2">
    <source>
        <dbReference type="SAM" id="MobiDB-lite"/>
    </source>
</evidence>
<dbReference type="PROSITE" id="PS50103">
    <property type="entry name" value="ZF_C3H1"/>
    <property type="match status" value="2"/>
</dbReference>
<feature type="compositionally biased region" description="Basic residues" evidence="2">
    <location>
        <begin position="377"/>
        <end position="391"/>
    </location>
</feature>
<keyword evidence="1" id="KW-0862">Zinc</keyword>
<evidence type="ECO:0000259" key="3">
    <source>
        <dbReference type="PROSITE" id="PS50103"/>
    </source>
</evidence>
<feature type="region of interest" description="Disordered" evidence="2">
    <location>
        <begin position="414"/>
        <end position="444"/>
    </location>
</feature>
<accession>A0A9P1DRR0</accession>
<gene>
    <name evidence="4" type="ORF">C1SCF055_LOCUS39207</name>
</gene>
<proteinExistence type="predicted"/>
<evidence type="ECO:0000313" key="4">
    <source>
        <dbReference type="EMBL" id="CAI4014296.1"/>
    </source>
</evidence>
<dbReference type="OrthoDB" id="448025at2759"/>
<feature type="zinc finger region" description="C3H1-type" evidence="1">
    <location>
        <begin position="78"/>
        <end position="106"/>
    </location>
</feature>
<comment type="caution">
    <text evidence="4">The sequence shown here is derived from an EMBL/GenBank/DDBJ whole genome shotgun (WGS) entry which is preliminary data.</text>
</comment>
<keyword evidence="6" id="KW-1185">Reference proteome</keyword>
<feature type="domain" description="C3H1-type" evidence="3">
    <location>
        <begin position="78"/>
        <end position="106"/>
    </location>
</feature>
<feature type="domain" description="C3H1-type" evidence="3">
    <location>
        <begin position="134"/>
        <end position="161"/>
    </location>
</feature>
<dbReference type="GO" id="GO:0008270">
    <property type="term" value="F:zinc ion binding"/>
    <property type="evidence" value="ECO:0007669"/>
    <property type="project" value="UniProtKB-KW"/>
</dbReference>
<keyword evidence="1" id="KW-0863">Zinc-finger</keyword>
<dbReference type="AlphaFoldDB" id="A0A9P1DRR0"/>